<comment type="cofactor">
    <cofactor evidence="1">
        <name>FAD</name>
        <dbReference type="ChEBI" id="CHEBI:57692"/>
    </cofactor>
</comment>
<feature type="domain" description="Acyl-CoA dehydrogenase/oxidase C-terminal" evidence="6">
    <location>
        <begin position="227"/>
        <end position="356"/>
    </location>
</feature>
<dbReference type="PANTHER" id="PTHR43884">
    <property type="entry name" value="ACYL-COA DEHYDROGENASE"/>
    <property type="match status" value="1"/>
</dbReference>
<name>A0A5E4YVR7_9BURK</name>
<evidence type="ECO:0000256" key="1">
    <source>
        <dbReference type="ARBA" id="ARBA00001974"/>
    </source>
</evidence>
<evidence type="ECO:0000313" key="9">
    <source>
        <dbReference type="Proteomes" id="UP000414233"/>
    </source>
</evidence>
<dbReference type="GO" id="GO:0003995">
    <property type="term" value="F:acyl-CoA dehydrogenase activity"/>
    <property type="evidence" value="ECO:0007669"/>
    <property type="project" value="TreeGrafter"/>
</dbReference>
<evidence type="ECO:0000259" key="7">
    <source>
        <dbReference type="Pfam" id="PF02771"/>
    </source>
</evidence>
<dbReference type="OrthoDB" id="8523432at2"/>
<dbReference type="Proteomes" id="UP000414233">
    <property type="component" value="Unassembled WGS sequence"/>
</dbReference>
<organism evidence="8 9">
    <name type="scientific">Pandoraea terrae</name>
    <dbReference type="NCBI Taxonomy" id="1537710"/>
    <lineage>
        <taxon>Bacteria</taxon>
        <taxon>Pseudomonadati</taxon>
        <taxon>Pseudomonadota</taxon>
        <taxon>Betaproteobacteria</taxon>
        <taxon>Burkholderiales</taxon>
        <taxon>Burkholderiaceae</taxon>
        <taxon>Pandoraea</taxon>
    </lineage>
</organism>
<dbReference type="EMBL" id="CABPRZ010000027">
    <property type="protein sequence ID" value="VVE52415.1"/>
    <property type="molecule type" value="Genomic_DNA"/>
</dbReference>
<evidence type="ECO:0000256" key="2">
    <source>
        <dbReference type="ARBA" id="ARBA00009347"/>
    </source>
</evidence>
<dbReference type="InterPro" id="IPR037069">
    <property type="entry name" value="AcylCoA_DH/ox_N_sf"/>
</dbReference>
<dbReference type="InterPro" id="IPR036250">
    <property type="entry name" value="AcylCo_DH-like_C"/>
</dbReference>
<dbReference type="PANTHER" id="PTHR43884:SF20">
    <property type="entry name" value="ACYL-COA DEHYDROGENASE FADE28"/>
    <property type="match status" value="1"/>
</dbReference>
<dbReference type="EC" id="1.3.8.-" evidence="8"/>
<gene>
    <name evidence="8" type="primary">pigA_2</name>
    <name evidence="8" type="ORF">PTE30175_04680</name>
</gene>
<accession>A0A5E4YVR7</accession>
<dbReference type="InterPro" id="IPR013786">
    <property type="entry name" value="AcylCoA_DH/ox_N"/>
</dbReference>
<dbReference type="Pfam" id="PF00441">
    <property type="entry name" value="Acyl-CoA_dh_1"/>
    <property type="match status" value="1"/>
</dbReference>
<evidence type="ECO:0000313" key="8">
    <source>
        <dbReference type="EMBL" id="VVE52415.1"/>
    </source>
</evidence>
<comment type="similarity">
    <text evidence="2">Belongs to the acyl-CoA dehydrogenase family.</text>
</comment>
<evidence type="ECO:0000259" key="6">
    <source>
        <dbReference type="Pfam" id="PF00441"/>
    </source>
</evidence>
<evidence type="ECO:0000256" key="4">
    <source>
        <dbReference type="ARBA" id="ARBA00022827"/>
    </source>
</evidence>
<dbReference type="AlphaFoldDB" id="A0A5E4YVR7"/>
<reference evidence="8 9" key="1">
    <citation type="submission" date="2019-08" db="EMBL/GenBank/DDBJ databases">
        <authorList>
            <person name="Peeters C."/>
        </authorList>
    </citation>
    <scope>NUCLEOTIDE SEQUENCE [LARGE SCALE GENOMIC DNA]</scope>
    <source>
        <strain evidence="8 9">LMG 30175</strain>
    </source>
</reference>
<dbReference type="Gene3D" id="1.10.540.10">
    <property type="entry name" value="Acyl-CoA dehydrogenase/oxidase, N-terminal domain"/>
    <property type="match status" value="1"/>
</dbReference>
<dbReference type="InterPro" id="IPR046373">
    <property type="entry name" value="Acyl-CoA_Oxase/DH_mid-dom_sf"/>
</dbReference>
<keyword evidence="5 8" id="KW-0560">Oxidoreductase</keyword>
<protein>
    <submittedName>
        <fullName evidence="8">Flavoprotein desaturase PigA</fullName>
        <ecNumber evidence="8">1.3.8.-</ecNumber>
    </submittedName>
</protein>
<dbReference type="Gene3D" id="2.40.110.10">
    <property type="entry name" value="Butyryl-CoA Dehydrogenase, subunit A, domain 2"/>
    <property type="match status" value="1"/>
</dbReference>
<proteinExistence type="inferred from homology"/>
<feature type="domain" description="Acyl-CoA dehydrogenase/oxidase N-terminal" evidence="7">
    <location>
        <begin position="6"/>
        <end position="117"/>
    </location>
</feature>
<dbReference type="Pfam" id="PF02771">
    <property type="entry name" value="Acyl-CoA_dh_N"/>
    <property type="match status" value="1"/>
</dbReference>
<dbReference type="RefSeq" id="WP_150699451.1">
    <property type="nucleotide sequence ID" value="NZ_CABPRZ010000027.1"/>
</dbReference>
<dbReference type="Gene3D" id="1.20.140.10">
    <property type="entry name" value="Butyryl-CoA Dehydrogenase, subunit A, domain 3"/>
    <property type="match status" value="1"/>
</dbReference>
<dbReference type="SUPFAM" id="SSF56645">
    <property type="entry name" value="Acyl-CoA dehydrogenase NM domain-like"/>
    <property type="match status" value="1"/>
</dbReference>
<keyword evidence="3" id="KW-0285">Flavoprotein</keyword>
<evidence type="ECO:0000256" key="5">
    <source>
        <dbReference type="ARBA" id="ARBA00023002"/>
    </source>
</evidence>
<evidence type="ECO:0000256" key="3">
    <source>
        <dbReference type="ARBA" id="ARBA00022630"/>
    </source>
</evidence>
<sequence>MDFTLTDDQRAFADTAQSLFADFCDDDRLRAHDASEAPFMQDLWTQCVATGLHSMIVPEASGGLGLDMTALSAVLEQQGQALALVPLWEQQLTLAAIARFGMPSQQARWLDAGLTGETLLTTSLGGLVSPADLLDASEDGDGLRLNGHVAAVPLAAQSGAALLVAQMNGVPRLVLLDLAAPGVTRVAGRSQCHQAVADIHCDGVRVGHDAWLADDALRWFEPRAIACLAALQAGVSARQLARTVEYVSERRQFDRVIGSFQLVAGQMADCHIALEALRASLAQLLYRLDAGLGALPQAWATRVLACETSHLVGHKAQHVHGGIGVDVTYPIHRFLFWSRALGLALGGPEYNLAKLGDWLANHDSLGWKYDLAEDQTV</sequence>
<dbReference type="GO" id="GO:0050660">
    <property type="term" value="F:flavin adenine dinucleotide binding"/>
    <property type="evidence" value="ECO:0007669"/>
    <property type="project" value="InterPro"/>
</dbReference>
<dbReference type="InterPro" id="IPR009100">
    <property type="entry name" value="AcylCoA_DH/oxidase_NM_dom_sf"/>
</dbReference>
<dbReference type="InterPro" id="IPR009075">
    <property type="entry name" value="AcylCo_DH/oxidase_C"/>
</dbReference>
<keyword evidence="4" id="KW-0274">FAD</keyword>
<dbReference type="SUPFAM" id="SSF47203">
    <property type="entry name" value="Acyl-CoA dehydrogenase C-terminal domain-like"/>
    <property type="match status" value="1"/>
</dbReference>
<keyword evidence="9" id="KW-1185">Reference proteome</keyword>